<protein>
    <submittedName>
        <fullName evidence="4">TetR/AcrR family transcriptional regulator</fullName>
    </submittedName>
</protein>
<feature type="DNA-binding region" description="H-T-H motif" evidence="2">
    <location>
        <begin position="34"/>
        <end position="53"/>
    </location>
</feature>
<organism evidence="4 5">
    <name type="scientific">Candidatus Ornithospirochaeta stercoravium</name>
    <dbReference type="NCBI Taxonomy" id="2840897"/>
    <lineage>
        <taxon>Bacteria</taxon>
        <taxon>Pseudomonadati</taxon>
        <taxon>Spirochaetota</taxon>
        <taxon>Spirochaetia</taxon>
        <taxon>Spirochaetales</taxon>
        <taxon>Spirochaetaceae</taxon>
        <taxon>Spirochaetaceae incertae sedis</taxon>
        <taxon>Candidatus Ornithospirochaeta</taxon>
    </lineage>
</organism>
<dbReference type="Gene3D" id="1.10.357.10">
    <property type="entry name" value="Tetracycline Repressor, domain 2"/>
    <property type="match status" value="1"/>
</dbReference>
<dbReference type="InterPro" id="IPR009057">
    <property type="entry name" value="Homeodomain-like_sf"/>
</dbReference>
<dbReference type="Pfam" id="PF00440">
    <property type="entry name" value="TetR_N"/>
    <property type="match status" value="1"/>
</dbReference>
<name>A0A9D9NDE8_9SPIO</name>
<accession>A0A9D9NDE8</accession>
<dbReference type="InterPro" id="IPR001647">
    <property type="entry name" value="HTH_TetR"/>
</dbReference>
<keyword evidence="1 2" id="KW-0238">DNA-binding</keyword>
<dbReference type="GO" id="GO:0003677">
    <property type="term" value="F:DNA binding"/>
    <property type="evidence" value="ECO:0007669"/>
    <property type="project" value="UniProtKB-UniRule"/>
</dbReference>
<dbReference type="SUPFAM" id="SSF46689">
    <property type="entry name" value="Homeodomain-like"/>
    <property type="match status" value="1"/>
</dbReference>
<comment type="caution">
    <text evidence="4">The sequence shown here is derived from an EMBL/GenBank/DDBJ whole genome shotgun (WGS) entry which is preliminary data.</text>
</comment>
<dbReference type="PROSITE" id="PS50977">
    <property type="entry name" value="HTH_TETR_2"/>
    <property type="match status" value="1"/>
</dbReference>
<dbReference type="AlphaFoldDB" id="A0A9D9NDE8"/>
<evidence type="ECO:0000313" key="4">
    <source>
        <dbReference type="EMBL" id="MBO8469697.1"/>
    </source>
</evidence>
<feature type="domain" description="HTH tetR-type" evidence="3">
    <location>
        <begin position="11"/>
        <end position="71"/>
    </location>
</feature>
<evidence type="ECO:0000259" key="3">
    <source>
        <dbReference type="PROSITE" id="PS50977"/>
    </source>
</evidence>
<gene>
    <name evidence="4" type="ORF">IAA72_07930</name>
</gene>
<evidence type="ECO:0000256" key="1">
    <source>
        <dbReference type="ARBA" id="ARBA00023125"/>
    </source>
</evidence>
<reference evidence="4" key="2">
    <citation type="journal article" date="2021" name="PeerJ">
        <title>Extensive microbial diversity within the chicken gut microbiome revealed by metagenomics and culture.</title>
        <authorList>
            <person name="Gilroy R."/>
            <person name="Ravi A."/>
            <person name="Getino M."/>
            <person name="Pursley I."/>
            <person name="Horton D.L."/>
            <person name="Alikhan N.F."/>
            <person name="Baker D."/>
            <person name="Gharbi K."/>
            <person name="Hall N."/>
            <person name="Watson M."/>
            <person name="Adriaenssens E.M."/>
            <person name="Foster-Nyarko E."/>
            <person name="Jarju S."/>
            <person name="Secka A."/>
            <person name="Antonio M."/>
            <person name="Oren A."/>
            <person name="Chaudhuri R.R."/>
            <person name="La Ragione R."/>
            <person name="Hildebrand F."/>
            <person name="Pallen M.J."/>
        </authorList>
    </citation>
    <scope>NUCLEOTIDE SEQUENCE</scope>
    <source>
        <strain evidence="4">14700</strain>
    </source>
</reference>
<sequence>MPKIYTEEEKRNIRNALRREAGICLDKYGVRRTTVDELVRRVSIPKGTFYLFYASKEELFFDILIAFFDEIERTYPEMLQELDENHIVTSLTDIFFSIMMKFYKEGLYRFLDGSELELVLRRLPDGSVDKIRMTTRSVLHELFSYFAIEDEDDIKSFTAGYEALFYLLKDGEKIPDIEKTLRFLIRGLVLQMVE</sequence>
<evidence type="ECO:0000256" key="2">
    <source>
        <dbReference type="PROSITE-ProRule" id="PRU00335"/>
    </source>
</evidence>
<evidence type="ECO:0000313" key="5">
    <source>
        <dbReference type="Proteomes" id="UP000810292"/>
    </source>
</evidence>
<proteinExistence type="predicted"/>
<dbReference type="Proteomes" id="UP000810292">
    <property type="component" value="Unassembled WGS sequence"/>
</dbReference>
<reference evidence="4" key="1">
    <citation type="submission" date="2020-10" db="EMBL/GenBank/DDBJ databases">
        <authorList>
            <person name="Gilroy R."/>
        </authorList>
    </citation>
    <scope>NUCLEOTIDE SEQUENCE</scope>
    <source>
        <strain evidence="4">14700</strain>
    </source>
</reference>
<dbReference type="EMBL" id="JADIMF010000133">
    <property type="protein sequence ID" value="MBO8469697.1"/>
    <property type="molecule type" value="Genomic_DNA"/>
</dbReference>